<keyword evidence="4" id="KW-0863">Zinc-finger</keyword>
<reference evidence="9 10" key="1">
    <citation type="submission" date="2019-06" db="EMBL/GenBank/DDBJ databases">
        <authorList>
            <person name="Palmer J.M."/>
        </authorList>
    </citation>
    <scope>NUCLEOTIDE SEQUENCE [LARGE SCALE GENOMIC DNA]</scope>
    <source>
        <strain evidence="9 10">TWF703</strain>
    </source>
</reference>
<dbReference type="GO" id="GO:0016567">
    <property type="term" value="P:protein ubiquitination"/>
    <property type="evidence" value="ECO:0007669"/>
    <property type="project" value="InterPro"/>
</dbReference>
<gene>
    <name evidence="9" type="ORF">TWF703_005514</name>
</gene>
<dbReference type="GO" id="GO:0004842">
    <property type="term" value="F:ubiquitin-protein transferase activity"/>
    <property type="evidence" value="ECO:0007669"/>
    <property type="project" value="InterPro"/>
</dbReference>
<proteinExistence type="predicted"/>
<evidence type="ECO:0000313" key="9">
    <source>
        <dbReference type="EMBL" id="KAF3136405.1"/>
    </source>
</evidence>
<dbReference type="InterPro" id="IPR036770">
    <property type="entry name" value="Ankyrin_rpt-contain_sf"/>
</dbReference>
<evidence type="ECO:0000256" key="5">
    <source>
        <dbReference type="ARBA" id="ARBA00022786"/>
    </source>
</evidence>
<evidence type="ECO:0000256" key="3">
    <source>
        <dbReference type="ARBA" id="ARBA00022737"/>
    </source>
</evidence>
<dbReference type="InterPro" id="IPR044066">
    <property type="entry name" value="TRIAD_supradom"/>
</dbReference>
<evidence type="ECO:0000256" key="2">
    <source>
        <dbReference type="ARBA" id="ARBA00022723"/>
    </source>
</evidence>
<evidence type="ECO:0000256" key="1">
    <source>
        <dbReference type="ARBA" id="ARBA00022679"/>
    </source>
</evidence>
<dbReference type="PROSITE" id="PS51873">
    <property type="entry name" value="TRIAD"/>
    <property type="match status" value="1"/>
</dbReference>
<dbReference type="CDD" id="cd20336">
    <property type="entry name" value="Rcat_RBR"/>
    <property type="match status" value="1"/>
</dbReference>
<evidence type="ECO:0000256" key="4">
    <source>
        <dbReference type="ARBA" id="ARBA00022771"/>
    </source>
</evidence>
<dbReference type="InterPro" id="IPR002110">
    <property type="entry name" value="Ankyrin_rpt"/>
</dbReference>
<sequence>MSLRSGRLPGLGKDPTTAAEAANLIHAHAVALRWASTRNVTKRPFFPERNGKCTICGDSFPGYELQRLNCGHRHCRDCLRRNYQHVINNPENHPAKCCQGLSFSETSFVLTDEEMKAVLEIQSSHESTKIIPCFSCEGDIYFSDIGRDAAYCSSCDKLTCTICRKEMHDDLCPEDPETEKLKTLAKEEGWTQCPKCNRLVFRVSGCNSMTCLCKTNFCFRCGGLYGKCNCAFIPRDPTEAANKSKADIHFGAAFTNGSSSRKASTKERLNYRILRDHRNLALRNQQNQKAKLKDLKLRRQLKLKEDEMAREIVRLRVKMHELAAADKLEKKERKQAIRNGEIVEDPGPDPYNQAARIPVDQQKDRLKKFFKKYPLDQAFNSCEEIRGLAAQKYGGEERQNKIGNLLETLNTFKEVVDGILSCAPESVSAVWLGLGMIIKIVSDDLITCKVIIDVFDNIVTITLFTLLVEKRYLHDVSQGTRDKSMEQMTFEKLQELACAIFDFSWHTQYLNGTKLPSSRLRRKGQVWGGNYWDIKSKHEEIQSLYDEIQNLVSNLFQEATIIHNQEMLSKMDNALQATEIPYFTEGSANKSIKEGNEMLRDAIETSTERLEEKIKEGNEMAFETVETTMQQSSRVIIEGVTAALETPDDIFNRYIEVFQPSSALENFLLGLNNKKTAYSALTENSWLLANSDYEKWQGLPKAEDVFRVIKIIKKREGSRAPALLNTILDGNREFDIRNYKTGSSERKCAMIRYYIAAISEMLRVQIYFLLDALDECHDRGKARLLKHLEDLVLAPTPTIKVLVSVREEIGTKNELERSGVKRFWILNLMPRDSSNEMELFLRKKLEQIILTRIKDRNNKDAIRAEVTKYMPKLQKKVEGDFAYANMVIASLQEPSRMSLEARIRNPTFEQITALEIAEHYRGAYTHETADGESYKAFDYSDLSQDPEIQETINHLRIVGRNFFTFIEETEPITVHLTVREWVQKPLNLEKALPNTQMQAKVLNSIGGNLVFEVQIPVAGTPSGHHELSSLFSKKESHLSIAIDCLRAIVNPNFQEQHLPWDPPEDFIRTWGGSREGKSLLPLPKKSRRVNGLLPTRRVRYEVVSLWNHPDALTPYYSRKKMQSDPDWVVLRELFIELTHQKDTWRSWRSWYSFCNYLGRKVVKIDAGTDNSFYRRYTAPDSPLSSLLQHRGCGYLIEPYCYAAGWPAENLGREPHMVFTDLASTYPRKLGGLLSKKMPRPDIWDAPDSLGLCAVIWCGESMEVGDSNLPDNQISDAFRFFARNISVQLTTSAMRSVFLALSSIDIYADLFKINEYDTDGFLLKPTLSNLFDILTLKDSDVQSVSAKREDAIKAFKIFFAEAVKFFIETVKEYWLTSKRWRILKFLIARGAPFDPNTDGDAIFSYSERDIFDDFLDLGYGTSESASKRLFTVARIGYLKLFQKLISGNPGTLSQVDKSGRSIMHALSQRVEGRMEIFGDLESLFDEIHTIQPESVNAQDNKSRAPLPYAVESRNLEGVELLLRYSADVQDDDELGQTALHTLCSQDTTYKEPSGFFGYETRYRGDGP</sequence>
<accession>A0A7C8P8S5</accession>
<evidence type="ECO:0000256" key="6">
    <source>
        <dbReference type="ARBA" id="ARBA00022833"/>
    </source>
</evidence>
<keyword evidence="3" id="KW-0677">Repeat</keyword>
<dbReference type="PANTHER" id="PTHR11685">
    <property type="entry name" value="RBR FAMILY RING FINGER AND IBR DOMAIN-CONTAINING"/>
    <property type="match status" value="1"/>
</dbReference>
<feature type="domain" description="RING-type" evidence="8">
    <location>
        <begin position="49"/>
        <end position="239"/>
    </location>
</feature>
<dbReference type="SUPFAM" id="SSF57850">
    <property type="entry name" value="RING/U-box"/>
    <property type="match status" value="2"/>
</dbReference>
<dbReference type="InterPro" id="IPR013083">
    <property type="entry name" value="Znf_RING/FYVE/PHD"/>
</dbReference>
<name>A0A7C8P8S5_ORBOL</name>
<keyword evidence="1" id="KW-0808">Transferase</keyword>
<evidence type="ECO:0000259" key="8">
    <source>
        <dbReference type="PROSITE" id="PS51873"/>
    </source>
</evidence>
<comment type="caution">
    <text evidence="9">The sequence shown here is derived from an EMBL/GenBank/DDBJ whole genome shotgun (WGS) entry which is preliminary data.</text>
</comment>
<dbReference type="Gene3D" id="3.30.40.10">
    <property type="entry name" value="Zinc/RING finger domain, C3HC4 (zinc finger)"/>
    <property type="match status" value="1"/>
</dbReference>
<dbReference type="Gene3D" id="1.25.40.20">
    <property type="entry name" value="Ankyrin repeat-containing domain"/>
    <property type="match status" value="1"/>
</dbReference>
<feature type="repeat" description="ANK" evidence="7">
    <location>
        <begin position="1500"/>
        <end position="1532"/>
    </location>
</feature>
<dbReference type="InterPro" id="IPR031127">
    <property type="entry name" value="E3_UB_ligase_RBR"/>
</dbReference>
<dbReference type="GO" id="GO:0008270">
    <property type="term" value="F:zinc ion binding"/>
    <property type="evidence" value="ECO:0007669"/>
    <property type="project" value="UniProtKB-KW"/>
</dbReference>
<keyword evidence="2" id="KW-0479">Metal-binding</keyword>
<dbReference type="PROSITE" id="PS50088">
    <property type="entry name" value="ANK_REPEAT"/>
    <property type="match status" value="1"/>
</dbReference>
<dbReference type="Proteomes" id="UP000480548">
    <property type="component" value="Unassembled WGS sequence"/>
</dbReference>
<protein>
    <recommendedName>
        <fullName evidence="8">RING-type domain-containing protein</fullName>
    </recommendedName>
</protein>
<keyword evidence="6" id="KW-0862">Zinc</keyword>
<evidence type="ECO:0000256" key="7">
    <source>
        <dbReference type="PROSITE-ProRule" id="PRU00023"/>
    </source>
</evidence>
<keyword evidence="5" id="KW-0833">Ubl conjugation pathway</keyword>
<dbReference type="EMBL" id="WIQZ01000029">
    <property type="protein sequence ID" value="KAF3136405.1"/>
    <property type="molecule type" value="Genomic_DNA"/>
</dbReference>
<keyword evidence="7" id="KW-0040">ANK repeat</keyword>
<dbReference type="Gene3D" id="1.20.120.1750">
    <property type="match status" value="1"/>
</dbReference>
<organism evidence="9 10">
    <name type="scientific">Orbilia oligospora</name>
    <name type="common">Nematode-trapping fungus</name>
    <name type="synonym">Arthrobotrys oligospora</name>
    <dbReference type="NCBI Taxonomy" id="2813651"/>
    <lineage>
        <taxon>Eukaryota</taxon>
        <taxon>Fungi</taxon>
        <taxon>Dikarya</taxon>
        <taxon>Ascomycota</taxon>
        <taxon>Pezizomycotina</taxon>
        <taxon>Orbiliomycetes</taxon>
        <taxon>Orbiliales</taxon>
        <taxon>Orbiliaceae</taxon>
        <taxon>Orbilia</taxon>
    </lineage>
</organism>
<dbReference type="SUPFAM" id="SSF48403">
    <property type="entry name" value="Ankyrin repeat"/>
    <property type="match status" value="1"/>
</dbReference>
<evidence type="ECO:0000313" key="10">
    <source>
        <dbReference type="Proteomes" id="UP000480548"/>
    </source>
</evidence>